<dbReference type="AlphaFoldDB" id="A0A833H1F0"/>
<organism evidence="3 4">
    <name type="scientific">Leptonema illini</name>
    <dbReference type="NCBI Taxonomy" id="183"/>
    <lineage>
        <taxon>Bacteria</taxon>
        <taxon>Pseudomonadati</taxon>
        <taxon>Spirochaetota</taxon>
        <taxon>Spirochaetia</taxon>
        <taxon>Leptospirales</taxon>
        <taxon>Leptospiraceae</taxon>
        <taxon>Leptonema</taxon>
    </lineage>
</organism>
<dbReference type="SUPFAM" id="SSF50341">
    <property type="entry name" value="CheW-like"/>
    <property type="match status" value="1"/>
</dbReference>
<dbReference type="PROSITE" id="PS50851">
    <property type="entry name" value="CHEW"/>
    <property type="match status" value="1"/>
</dbReference>
<evidence type="ECO:0000313" key="4">
    <source>
        <dbReference type="Proteomes" id="UP000460298"/>
    </source>
</evidence>
<feature type="region of interest" description="Disordered" evidence="1">
    <location>
        <begin position="170"/>
        <end position="193"/>
    </location>
</feature>
<gene>
    <name evidence="3" type="ORF">F9K24_11015</name>
</gene>
<dbReference type="InterPro" id="IPR036061">
    <property type="entry name" value="CheW-like_dom_sf"/>
</dbReference>
<protein>
    <submittedName>
        <fullName evidence="3">Chemotaxis protein CheW</fullName>
    </submittedName>
</protein>
<dbReference type="Gene3D" id="2.40.50.180">
    <property type="entry name" value="CheA-289, Domain 4"/>
    <property type="match status" value="1"/>
</dbReference>
<dbReference type="InterPro" id="IPR039315">
    <property type="entry name" value="CheW"/>
</dbReference>
<evidence type="ECO:0000256" key="1">
    <source>
        <dbReference type="SAM" id="MobiDB-lite"/>
    </source>
</evidence>
<dbReference type="Pfam" id="PF01584">
    <property type="entry name" value="CheW"/>
    <property type="match status" value="1"/>
</dbReference>
<dbReference type="GO" id="GO:0007165">
    <property type="term" value="P:signal transduction"/>
    <property type="evidence" value="ECO:0007669"/>
    <property type="project" value="InterPro"/>
</dbReference>
<dbReference type="GO" id="GO:0005829">
    <property type="term" value="C:cytosol"/>
    <property type="evidence" value="ECO:0007669"/>
    <property type="project" value="TreeGrafter"/>
</dbReference>
<accession>A0A833H1F0</accession>
<dbReference type="Proteomes" id="UP000460298">
    <property type="component" value="Unassembled WGS sequence"/>
</dbReference>
<feature type="domain" description="CheW-like" evidence="2">
    <location>
        <begin position="8"/>
        <end position="152"/>
    </location>
</feature>
<dbReference type="EMBL" id="WBUI01000009">
    <property type="protein sequence ID" value="KAB2932450.1"/>
    <property type="molecule type" value="Genomic_DNA"/>
</dbReference>
<dbReference type="InterPro" id="IPR002545">
    <property type="entry name" value="CheW-lke_dom"/>
</dbReference>
<comment type="caution">
    <text evidence="3">The sequence shown here is derived from an EMBL/GenBank/DDBJ whole genome shotgun (WGS) entry which is preliminary data.</text>
</comment>
<dbReference type="PANTHER" id="PTHR22617:SF41">
    <property type="entry name" value="CHEMOTAXIS SIGNAL TRANSDUCTION SYSTEM ADAPTOR PROTEIN CHEW"/>
    <property type="match status" value="1"/>
</dbReference>
<dbReference type="CDD" id="cd00732">
    <property type="entry name" value="CheW"/>
    <property type="match status" value="1"/>
</dbReference>
<dbReference type="PANTHER" id="PTHR22617">
    <property type="entry name" value="CHEMOTAXIS SENSOR HISTIDINE KINASE-RELATED"/>
    <property type="match status" value="1"/>
</dbReference>
<name>A0A833H1F0_9LEPT</name>
<reference evidence="3 4" key="1">
    <citation type="submission" date="2019-10" db="EMBL/GenBank/DDBJ databases">
        <title>Extracellular Electron Transfer in a Candidatus Methanoperedens spp. Enrichment Culture.</title>
        <authorList>
            <person name="Berger S."/>
            <person name="Rangel Shaw D."/>
            <person name="Berben T."/>
            <person name="In 'T Zandt M."/>
            <person name="Frank J."/>
            <person name="Reimann J."/>
            <person name="Jetten M.S.M."/>
            <person name="Welte C.U."/>
        </authorList>
    </citation>
    <scope>NUCLEOTIDE SEQUENCE [LARGE SCALE GENOMIC DNA]</scope>
    <source>
        <strain evidence="3">SB12</strain>
    </source>
</reference>
<dbReference type="SMART" id="SM00260">
    <property type="entry name" value="CheW"/>
    <property type="match status" value="1"/>
</dbReference>
<sequence>MAVYQQNTNQHLTFRLGKDEFGIEILGVREILEYREPTRVPRTSRFIAGVINIRGNVVPVINLARLFLGRENEITKRTCILILEIYGDKDDIIAGVLVDSVNEVISINKENIDPPPNFGSRLRADFIKGMGRLEDRIVILLNPSSVLNFNEIVELTKSIDSSSSIKESITDSILGQSQEDIQSVQTDAQDDPR</sequence>
<dbReference type="Gene3D" id="2.30.30.40">
    <property type="entry name" value="SH3 Domains"/>
    <property type="match status" value="1"/>
</dbReference>
<proteinExistence type="predicted"/>
<evidence type="ECO:0000259" key="2">
    <source>
        <dbReference type="PROSITE" id="PS50851"/>
    </source>
</evidence>
<evidence type="ECO:0000313" key="3">
    <source>
        <dbReference type="EMBL" id="KAB2932450.1"/>
    </source>
</evidence>
<feature type="compositionally biased region" description="Polar residues" evidence="1">
    <location>
        <begin position="174"/>
        <end position="187"/>
    </location>
</feature>
<dbReference type="GO" id="GO:0006935">
    <property type="term" value="P:chemotaxis"/>
    <property type="evidence" value="ECO:0007669"/>
    <property type="project" value="InterPro"/>
</dbReference>